<dbReference type="GO" id="GO:0004185">
    <property type="term" value="F:serine-type carboxypeptidase activity"/>
    <property type="evidence" value="ECO:0007669"/>
    <property type="project" value="InterPro"/>
</dbReference>
<gene>
    <name evidence="7" type="ORF">JMJ35_009209</name>
</gene>
<accession>A0AA39V6I1</accession>
<evidence type="ECO:0000313" key="7">
    <source>
        <dbReference type="EMBL" id="KAK0508125.1"/>
    </source>
</evidence>
<name>A0AA39V6I1_9LECA</name>
<evidence type="ECO:0000256" key="2">
    <source>
        <dbReference type="ARBA" id="ARBA00022645"/>
    </source>
</evidence>
<dbReference type="SUPFAM" id="SSF53474">
    <property type="entry name" value="alpha/beta-Hydrolases"/>
    <property type="match status" value="1"/>
</dbReference>
<feature type="chain" id="PRO_5041362016" description="Serine carboxypeptidase" evidence="6">
    <location>
        <begin position="19"/>
        <end position="562"/>
    </location>
</feature>
<dbReference type="AlphaFoldDB" id="A0AA39V6I1"/>
<dbReference type="PANTHER" id="PTHR11802">
    <property type="entry name" value="SERINE PROTEASE FAMILY S10 SERINE CARBOXYPEPTIDASE"/>
    <property type="match status" value="1"/>
</dbReference>
<keyword evidence="4" id="KW-0378">Hydrolase</keyword>
<sequence>MFLSIAAFILLGAGAVHSQFVPPPTDLITKTGYAGYKVRYKEVPKGICEQSDAKSYSGYVDVSSDQHIFFWFFEARDADPKTAPLTSWINGGPGSSSMIGLFQEQGPCRIDSNGNIVNNPYAWNRKSNMVFIDQPATVGFSYSTTTPGYIPDAESGEIVVLNSTSCPSDNITQGTCGTYSNPLLNVTDIPTSTAAAAPAFWATLQGFMGAFPQYSRETFHFSTESYGGHYGPVFNEYIESQNAKNIPGAHRISLETVLIGNGWYNPLIQYQAYYNFTVFPGNTYDYAPYNASTAELVYDNLYGPGNCVDQLIECANTGSNVICSAADNYCADNVESIYDEVLNRDEYDIRELEPDPFPPEFYVAYLNTGTVQSAIGAYVNYTEFSAEVGDAFNTTGDDGREDGTVEDMRELLEQGITVMMYTGDADYNCNWLGGQVVSQEVNQPGFDKAGYVNISTSDCIVHGQVKQSGAFSFVRIYESGHEVPFYQPLIALEIFERAIAGLDIATGHVHVNSAYKTIGTPESTYREGNSTIQFSVVNTTATYNITTGAPNPPLRWARLVKE</sequence>
<dbReference type="InterPro" id="IPR029058">
    <property type="entry name" value="AB_hydrolase_fold"/>
</dbReference>
<keyword evidence="8" id="KW-1185">Reference proteome</keyword>
<evidence type="ECO:0000313" key="8">
    <source>
        <dbReference type="Proteomes" id="UP001166286"/>
    </source>
</evidence>
<dbReference type="GO" id="GO:0000324">
    <property type="term" value="C:fungal-type vacuole"/>
    <property type="evidence" value="ECO:0007669"/>
    <property type="project" value="TreeGrafter"/>
</dbReference>
<keyword evidence="2" id="KW-0121">Carboxypeptidase</keyword>
<evidence type="ECO:0000256" key="3">
    <source>
        <dbReference type="ARBA" id="ARBA00022670"/>
    </source>
</evidence>
<dbReference type="GO" id="GO:0006508">
    <property type="term" value="P:proteolysis"/>
    <property type="evidence" value="ECO:0007669"/>
    <property type="project" value="UniProtKB-KW"/>
</dbReference>
<reference evidence="7" key="1">
    <citation type="submission" date="2023-03" db="EMBL/GenBank/DDBJ databases">
        <title>Complete genome of Cladonia borealis.</title>
        <authorList>
            <person name="Park H."/>
        </authorList>
    </citation>
    <scope>NUCLEOTIDE SEQUENCE</scope>
    <source>
        <strain evidence="7">ANT050790</strain>
    </source>
</reference>
<dbReference type="InterPro" id="IPR001563">
    <property type="entry name" value="Peptidase_S10"/>
</dbReference>
<dbReference type="EMBL" id="JAFEKC020000021">
    <property type="protein sequence ID" value="KAK0508125.1"/>
    <property type="molecule type" value="Genomic_DNA"/>
</dbReference>
<dbReference type="Proteomes" id="UP001166286">
    <property type="component" value="Unassembled WGS sequence"/>
</dbReference>
<evidence type="ECO:0000256" key="4">
    <source>
        <dbReference type="ARBA" id="ARBA00022801"/>
    </source>
</evidence>
<dbReference type="Gene3D" id="3.40.50.1820">
    <property type="entry name" value="alpha/beta hydrolase"/>
    <property type="match status" value="1"/>
</dbReference>
<comment type="similarity">
    <text evidence="1">Belongs to the peptidase S10 family.</text>
</comment>
<feature type="signal peptide" evidence="6">
    <location>
        <begin position="1"/>
        <end position="18"/>
    </location>
</feature>
<protein>
    <recommendedName>
        <fullName evidence="9">Serine carboxypeptidase</fullName>
    </recommendedName>
</protein>
<evidence type="ECO:0000256" key="1">
    <source>
        <dbReference type="ARBA" id="ARBA00009431"/>
    </source>
</evidence>
<keyword evidence="3" id="KW-0645">Protease</keyword>
<organism evidence="7 8">
    <name type="scientific">Cladonia borealis</name>
    <dbReference type="NCBI Taxonomy" id="184061"/>
    <lineage>
        <taxon>Eukaryota</taxon>
        <taxon>Fungi</taxon>
        <taxon>Dikarya</taxon>
        <taxon>Ascomycota</taxon>
        <taxon>Pezizomycotina</taxon>
        <taxon>Lecanoromycetes</taxon>
        <taxon>OSLEUM clade</taxon>
        <taxon>Lecanoromycetidae</taxon>
        <taxon>Lecanorales</taxon>
        <taxon>Lecanorineae</taxon>
        <taxon>Cladoniaceae</taxon>
        <taxon>Cladonia</taxon>
    </lineage>
</organism>
<evidence type="ECO:0008006" key="9">
    <source>
        <dbReference type="Google" id="ProtNLM"/>
    </source>
</evidence>
<dbReference type="Pfam" id="PF00450">
    <property type="entry name" value="Peptidase_S10"/>
    <property type="match status" value="1"/>
</dbReference>
<keyword evidence="5" id="KW-0325">Glycoprotein</keyword>
<comment type="caution">
    <text evidence="7">The sequence shown here is derived from an EMBL/GenBank/DDBJ whole genome shotgun (WGS) entry which is preliminary data.</text>
</comment>
<dbReference type="PRINTS" id="PR00724">
    <property type="entry name" value="CRBOXYPTASEC"/>
</dbReference>
<evidence type="ECO:0000256" key="6">
    <source>
        <dbReference type="SAM" id="SignalP"/>
    </source>
</evidence>
<keyword evidence="6" id="KW-0732">Signal</keyword>
<evidence type="ECO:0000256" key="5">
    <source>
        <dbReference type="ARBA" id="ARBA00023180"/>
    </source>
</evidence>
<proteinExistence type="inferred from homology"/>
<dbReference type="PANTHER" id="PTHR11802:SF64">
    <property type="entry name" value="CARBOXYPEPTIDASE"/>
    <property type="match status" value="1"/>
</dbReference>